<evidence type="ECO:0000256" key="12">
    <source>
        <dbReference type="ARBA" id="ARBA00032220"/>
    </source>
</evidence>
<organism evidence="18 19">
    <name type="scientific">Galemys pyrenaicus</name>
    <name type="common">Iberian desman</name>
    <name type="synonym">Pyrenean desman</name>
    <dbReference type="NCBI Taxonomy" id="202257"/>
    <lineage>
        <taxon>Eukaryota</taxon>
        <taxon>Metazoa</taxon>
        <taxon>Chordata</taxon>
        <taxon>Craniata</taxon>
        <taxon>Vertebrata</taxon>
        <taxon>Euteleostomi</taxon>
        <taxon>Mammalia</taxon>
        <taxon>Eutheria</taxon>
        <taxon>Laurasiatheria</taxon>
        <taxon>Eulipotyphla</taxon>
        <taxon>Talpidae</taxon>
        <taxon>Galemys</taxon>
    </lineage>
</organism>
<keyword evidence="10" id="KW-0865">Zymogen</keyword>
<evidence type="ECO:0000256" key="4">
    <source>
        <dbReference type="ARBA" id="ARBA00013216"/>
    </source>
</evidence>
<dbReference type="AlphaFoldDB" id="A0A8J6AGV5"/>
<evidence type="ECO:0000256" key="9">
    <source>
        <dbReference type="ARBA" id="ARBA00022801"/>
    </source>
</evidence>
<dbReference type="EC" id="3.4.23.15" evidence="4"/>
<evidence type="ECO:0000256" key="2">
    <source>
        <dbReference type="ARBA" id="ARBA00004613"/>
    </source>
</evidence>
<keyword evidence="7" id="KW-0732">Signal</keyword>
<dbReference type="PANTHER" id="PTHR47966:SF24">
    <property type="entry name" value="RENIN"/>
    <property type="match status" value="1"/>
</dbReference>
<dbReference type="FunFam" id="2.40.70.10:FF:000032">
    <property type="entry name" value="renin"/>
    <property type="match status" value="1"/>
</dbReference>
<feature type="disulfide bond" evidence="14">
    <location>
        <begin position="331"/>
        <end position="368"/>
    </location>
</feature>
<evidence type="ECO:0000256" key="11">
    <source>
        <dbReference type="ARBA" id="ARBA00023157"/>
    </source>
</evidence>
<dbReference type="PROSITE" id="PS51767">
    <property type="entry name" value="PEPTIDASE_A1"/>
    <property type="match status" value="1"/>
</dbReference>
<dbReference type="InterPro" id="IPR021109">
    <property type="entry name" value="Peptidase_aspartic_dom_sf"/>
</dbReference>
<proteinExistence type="inferred from homology"/>
<dbReference type="Proteomes" id="UP000700334">
    <property type="component" value="Unassembled WGS sequence"/>
</dbReference>
<dbReference type="OrthoDB" id="771136at2759"/>
<dbReference type="PRINTS" id="PR00792">
    <property type="entry name" value="PEPSIN"/>
</dbReference>
<evidence type="ECO:0000256" key="6">
    <source>
        <dbReference type="ARBA" id="ARBA00022670"/>
    </source>
</evidence>
<dbReference type="GO" id="GO:0004190">
    <property type="term" value="F:aspartic-type endopeptidase activity"/>
    <property type="evidence" value="ECO:0007669"/>
    <property type="project" value="UniProtKB-KW"/>
</dbReference>
<dbReference type="InterPro" id="IPR033121">
    <property type="entry name" value="PEPTIDASE_A1"/>
</dbReference>
<feature type="domain" description="Peptidase A1" evidence="17">
    <location>
        <begin position="136"/>
        <end position="482"/>
    </location>
</feature>
<dbReference type="InterPro" id="IPR001969">
    <property type="entry name" value="Aspartic_peptidase_AS"/>
</dbReference>
<evidence type="ECO:0000256" key="8">
    <source>
        <dbReference type="ARBA" id="ARBA00022750"/>
    </source>
</evidence>
<feature type="compositionally biased region" description="Pro residues" evidence="16">
    <location>
        <begin position="1"/>
        <end position="13"/>
    </location>
</feature>
<keyword evidence="9 15" id="KW-0378">Hydrolase</keyword>
<accession>A0A8J6AGV5</accession>
<evidence type="ECO:0000256" key="7">
    <source>
        <dbReference type="ARBA" id="ARBA00022729"/>
    </source>
</evidence>
<comment type="caution">
    <text evidence="18">The sequence shown here is derived from an EMBL/GenBank/DDBJ whole genome shotgun (WGS) entry which is preliminary data.</text>
</comment>
<feature type="active site" evidence="13">
    <location>
        <position position="373"/>
    </location>
</feature>
<evidence type="ECO:0000313" key="19">
    <source>
        <dbReference type="Proteomes" id="UP000700334"/>
    </source>
</evidence>
<evidence type="ECO:0000256" key="10">
    <source>
        <dbReference type="ARBA" id="ARBA00023145"/>
    </source>
</evidence>
<dbReference type="GO" id="GO:0005615">
    <property type="term" value="C:extracellular space"/>
    <property type="evidence" value="ECO:0007669"/>
    <property type="project" value="TreeGrafter"/>
</dbReference>
<keyword evidence="6 15" id="KW-0645">Protease</keyword>
<protein>
    <recommendedName>
        <fullName evidence="4">renin</fullName>
        <ecNumber evidence="4">3.4.23.15</ecNumber>
    </recommendedName>
    <alternativeName>
        <fullName evidence="12">Angiotensinogenase</fullName>
    </alternativeName>
</protein>
<dbReference type="InterPro" id="IPR012848">
    <property type="entry name" value="Aspartic_peptidase_N"/>
</dbReference>
<dbReference type="GO" id="GO:0002003">
    <property type="term" value="P:angiotensin maturation"/>
    <property type="evidence" value="ECO:0007669"/>
    <property type="project" value="TreeGrafter"/>
</dbReference>
<dbReference type="FunFam" id="2.40.70.10:FF:000044">
    <property type="entry name" value="Lysosomal aspartic protease"/>
    <property type="match status" value="1"/>
</dbReference>
<feature type="active site" evidence="13">
    <location>
        <position position="154"/>
    </location>
</feature>
<evidence type="ECO:0000256" key="3">
    <source>
        <dbReference type="ARBA" id="ARBA00007447"/>
    </source>
</evidence>
<dbReference type="InterPro" id="IPR001461">
    <property type="entry name" value="Aspartic_peptidase_A1"/>
</dbReference>
<evidence type="ECO:0000256" key="1">
    <source>
        <dbReference type="ARBA" id="ARBA00000430"/>
    </source>
</evidence>
<comment type="similarity">
    <text evidence="3 15">Belongs to the peptidase A1 family.</text>
</comment>
<evidence type="ECO:0000256" key="15">
    <source>
        <dbReference type="RuleBase" id="RU000454"/>
    </source>
</evidence>
<dbReference type="Gene3D" id="2.40.70.10">
    <property type="entry name" value="Acid Proteases"/>
    <property type="match status" value="2"/>
</dbReference>
<gene>
    <name evidence="18" type="ORF">J0S82_016910</name>
</gene>
<feature type="non-terminal residue" evidence="18">
    <location>
        <position position="487"/>
    </location>
</feature>
<dbReference type="PANTHER" id="PTHR47966">
    <property type="entry name" value="BETA-SITE APP-CLEAVING ENZYME, ISOFORM A-RELATED"/>
    <property type="match status" value="1"/>
</dbReference>
<feature type="region of interest" description="Disordered" evidence="16">
    <location>
        <begin position="1"/>
        <end position="28"/>
    </location>
</feature>
<evidence type="ECO:0000256" key="14">
    <source>
        <dbReference type="PIRSR" id="PIRSR601461-2"/>
    </source>
</evidence>
<keyword evidence="5" id="KW-0964">Secreted</keyword>
<comment type="catalytic activity">
    <reaction evidence="1">
        <text>Cleavage of Leu-|-Xaa bond in angiotensinogen to generate angiotensin I.</text>
        <dbReference type="EC" id="3.4.23.15"/>
    </reaction>
</comment>
<keyword evidence="11 14" id="KW-1015">Disulfide bond</keyword>
<reference evidence="18" key="1">
    <citation type="journal article" date="2021" name="Evol. Appl.">
        <title>The genome of the Pyrenean desman and the effects of bottlenecks and inbreeding on the genomic landscape of an endangered species.</title>
        <authorList>
            <person name="Escoda L."/>
            <person name="Castresana J."/>
        </authorList>
    </citation>
    <scope>NUCLEOTIDE SEQUENCE</scope>
    <source>
        <strain evidence="18">IBE-C5619</strain>
    </source>
</reference>
<feature type="disulfide bond" evidence="14">
    <location>
        <begin position="407"/>
        <end position="441"/>
    </location>
</feature>
<evidence type="ECO:0000256" key="16">
    <source>
        <dbReference type="SAM" id="MobiDB-lite"/>
    </source>
</evidence>
<keyword evidence="19" id="KW-1185">Reference proteome</keyword>
<evidence type="ECO:0000313" key="18">
    <source>
        <dbReference type="EMBL" id="KAG8518070.1"/>
    </source>
</evidence>
<dbReference type="PROSITE" id="PS00141">
    <property type="entry name" value="ASP_PROTEASE"/>
    <property type="match status" value="2"/>
</dbReference>
<comment type="subcellular location">
    <subcellularLocation>
        <location evidence="2">Secreted</location>
    </subcellularLocation>
</comment>
<sequence>DLLRLPCPPPLPSAPSDKSGQSWLQGGYKRTRARKVTAWRIPESGELAGSMDPWRRMPLWGLLLVLCGSCTSSLAADASAFRRIFLKKMPSVRESLKERGVNMARLGAEWSQFAKTLPLGNSMSPVVLTNYLDTQYYGEIGIGTPAQTFRVIFDTGSANLWVPSSKCSPLSLACEIHSSYDSSESSSYVENGTELTINYGSGQVMGFLSQDVVTVGGITVTQTFGEVTKLPLLPFMLAKFDGILGMGFPQQAIGGVTPVFDHILSQGALKEHVFSVYYSRNSHLLGGEIVLGGSDPQYYQGNFHYVSVDKTGSWQIKMKGSETLSLPTHPCCPGGGLEGRAASVLLQPLRQACMVSVRSSALLCKEGCMAVVDTGASFISGPTDSLKLLMGTLGAKDMGMDEYAVDCDQVSLLPDISFHLGGRAYTLTGADYDSYSNDDLCTLALHGLDVPPPTGPVWVLGATFIRKFYTEFDRRNNRIGFAVAVAG</sequence>
<evidence type="ECO:0000259" key="17">
    <source>
        <dbReference type="PROSITE" id="PS51767"/>
    </source>
</evidence>
<keyword evidence="8 15" id="KW-0064">Aspartyl protease</keyword>
<evidence type="ECO:0000256" key="5">
    <source>
        <dbReference type="ARBA" id="ARBA00022525"/>
    </source>
</evidence>
<dbReference type="EMBL" id="JAGFMF010011641">
    <property type="protein sequence ID" value="KAG8518070.1"/>
    <property type="molecule type" value="Genomic_DNA"/>
</dbReference>
<dbReference type="Pfam" id="PF00026">
    <property type="entry name" value="Asp"/>
    <property type="match status" value="2"/>
</dbReference>
<feature type="disulfide bond" evidence="14">
    <location>
        <begin position="167"/>
        <end position="174"/>
    </location>
</feature>
<evidence type="ECO:0000256" key="13">
    <source>
        <dbReference type="PIRSR" id="PIRSR601461-1"/>
    </source>
</evidence>
<dbReference type="Pfam" id="PF07966">
    <property type="entry name" value="A1_Propeptide"/>
    <property type="match status" value="1"/>
</dbReference>
<dbReference type="SUPFAM" id="SSF50630">
    <property type="entry name" value="Acid proteases"/>
    <property type="match status" value="1"/>
</dbReference>
<name>A0A8J6AGV5_GALPY</name>